<dbReference type="Gene3D" id="3.40.190.10">
    <property type="entry name" value="Periplasmic binding protein-like II"/>
    <property type="match status" value="2"/>
</dbReference>
<evidence type="ECO:0000313" key="10">
    <source>
        <dbReference type="Proteomes" id="UP000703661"/>
    </source>
</evidence>
<keyword evidence="10" id="KW-1185">Reference proteome</keyword>
<evidence type="ECO:0000256" key="3">
    <source>
        <dbReference type="ARBA" id="ARBA00022605"/>
    </source>
</evidence>
<evidence type="ECO:0000259" key="8">
    <source>
        <dbReference type="PROSITE" id="PS51671"/>
    </source>
</evidence>
<dbReference type="CDD" id="cd13631">
    <property type="entry name" value="PBP2_Ct-PDT_like"/>
    <property type="match status" value="1"/>
</dbReference>
<dbReference type="GO" id="GO:0004664">
    <property type="term" value="F:prephenate dehydratase activity"/>
    <property type="evidence" value="ECO:0007669"/>
    <property type="project" value="UniProtKB-EC"/>
</dbReference>
<dbReference type="AlphaFoldDB" id="A0A9P6MUD8"/>
<keyword evidence="3" id="KW-0028">Amino-acid biosynthesis</keyword>
<evidence type="ECO:0000259" key="7">
    <source>
        <dbReference type="PROSITE" id="PS51171"/>
    </source>
</evidence>
<dbReference type="GO" id="GO:0005737">
    <property type="term" value="C:cytoplasm"/>
    <property type="evidence" value="ECO:0007669"/>
    <property type="project" value="TreeGrafter"/>
</dbReference>
<dbReference type="OrthoDB" id="983542at2759"/>
<evidence type="ECO:0000256" key="2">
    <source>
        <dbReference type="ARBA" id="ARBA00013147"/>
    </source>
</evidence>
<dbReference type="InterPro" id="IPR001086">
    <property type="entry name" value="Preph_deHydtase"/>
</dbReference>
<feature type="domain" description="ACT" evidence="8">
    <location>
        <begin position="204"/>
        <end position="287"/>
    </location>
</feature>
<evidence type="ECO:0000256" key="6">
    <source>
        <dbReference type="ARBA" id="ARBA00023239"/>
    </source>
</evidence>
<evidence type="ECO:0000313" key="9">
    <source>
        <dbReference type="EMBL" id="KAG0012664.1"/>
    </source>
</evidence>
<organism evidence="9 10">
    <name type="scientific">Entomortierella chlamydospora</name>
    <dbReference type="NCBI Taxonomy" id="101097"/>
    <lineage>
        <taxon>Eukaryota</taxon>
        <taxon>Fungi</taxon>
        <taxon>Fungi incertae sedis</taxon>
        <taxon>Mucoromycota</taxon>
        <taxon>Mortierellomycotina</taxon>
        <taxon>Mortierellomycetes</taxon>
        <taxon>Mortierellales</taxon>
        <taxon>Mortierellaceae</taxon>
        <taxon>Entomortierella</taxon>
    </lineage>
</organism>
<comment type="pathway">
    <text evidence="1">Amino-acid biosynthesis; L-phenylalanine biosynthesis; phenylpyruvate from prephenate: step 1/1.</text>
</comment>
<dbReference type="PIRSF" id="PIRSF001500">
    <property type="entry name" value="Chor_mut_pdt_Ppr"/>
    <property type="match status" value="1"/>
</dbReference>
<proteinExistence type="predicted"/>
<dbReference type="EC" id="4.2.1.51" evidence="2"/>
<dbReference type="CDD" id="cd04905">
    <property type="entry name" value="ACT_CM-PDT"/>
    <property type="match status" value="1"/>
</dbReference>
<dbReference type="InterPro" id="IPR002912">
    <property type="entry name" value="ACT_dom"/>
</dbReference>
<dbReference type="PROSITE" id="PS51171">
    <property type="entry name" value="PREPHENATE_DEHYDR_3"/>
    <property type="match status" value="1"/>
</dbReference>
<dbReference type="Proteomes" id="UP000703661">
    <property type="component" value="Unassembled WGS sequence"/>
</dbReference>
<dbReference type="PROSITE" id="PS00858">
    <property type="entry name" value="PREPHENATE_DEHYDR_2"/>
    <property type="match status" value="1"/>
</dbReference>
<dbReference type="InterPro" id="IPR008242">
    <property type="entry name" value="Chor_mutase/pphenate_deHydtase"/>
</dbReference>
<evidence type="ECO:0000256" key="1">
    <source>
        <dbReference type="ARBA" id="ARBA00004741"/>
    </source>
</evidence>
<comment type="caution">
    <text evidence="9">The sequence shown here is derived from an EMBL/GenBank/DDBJ whole genome shotgun (WGS) entry which is preliminary data.</text>
</comment>
<dbReference type="Pfam" id="PF00800">
    <property type="entry name" value="PDT"/>
    <property type="match status" value="1"/>
</dbReference>
<evidence type="ECO:0000256" key="5">
    <source>
        <dbReference type="ARBA" id="ARBA00023222"/>
    </source>
</evidence>
<keyword evidence="4" id="KW-0057">Aromatic amino acid biosynthesis</keyword>
<dbReference type="PROSITE" id="PS51671">
    <property type="entry name" value="ACT"/>
    <property type="match status" value="1"/>
</dbReference>
<dbReference type="EMBL" id="JAAAID010000952">
    <property type="protein sequence ID" value="KAG0012664.1"/>
    <property type="molecule type" value="Genomic_DNA"/>
</dbReference>
<name>A0A9P6MUD8_9FUNG</name>
<dbReference type="InterPro" id="IPR018528">
    <property type="entry name" value="Preph_deHydtase_CS"/>
</dbReference>
<dbReference type="PANTHER" id="PTHR21022:SF19">
    <property type="entry name" value="PREPHENATE DEHYDRATASE-RELATED"/>
    <property type="match status" value="1"/>
</dbReference>
<sequence>MNTIGFHGADGAYAEDAILELTSNHPNFTQHTFRTEGFDTMAELFASVQRGTVRHGLIPIENSLSGTMHSILELFSQQEPRLWVVGEYTCSESHYIMARAGTTLEDIVEIQSHPAVLEQCQDFLDSTLPEGYRAVLASNTASAAEYVAKTDELGVAALAGKRAAQLHNLNILGSDSTPNNVTRYWLISRHPVLQPDRNMSPKSSFALVMKNQVGALHRVCACFALRDINISKLESRPSSRTITLASPWEYVTYIDIEGAPGNEDNVKRAVENLQEFTQKCIHLGSYPRYCTCTTQLTDELICPDY</sequence>
<protein>
    <recommendedName>
        <fullName evidence="2">prephenate dehydratase</fullName>
        <ecNumber evidence="2">4.2.1.51</ecNumber>
    </recommendedName>
</protein>
<dbReference type="GO" id="GO:0009094">
    <property type="term" value="P:L-phenylalanine biosynthetic process"/>
    <property type="evidence" value="ECO:0007669"/>
    <property type="project" value="UniProtKB-KW"/>
</dbReference>
<accession>A0A9P6MUD8</accession>
<feature type="domain" description="Prephenate dehydratase" evidence="7">
    <location>
        <begin position="3"/>
        <end position="189"/>
    </location>
</feature>
<dbReference type="SUPFAM" id="SSF53850">
    <property type="entry name" value="Periplasmic binding protein-like II"/>
    <property type="match status" value="1"/>
</dbReference>
<evidence type="ECO:0000256" key="4">
    <source>
        <dbReference type="ARBA" id="ARBA00023141"/>
    </source>
</evidence>
<gene>
    <name evidence="9" type="ORF">BGZ80_011599</name>
</gene>
<reference evidence="9" key="1">
    <citation type="journal article" date="2020" name="Fungal Divers.">
        <title>Resolving the Mortierellaceae phylogeny through synthesis of multi-gene phylogenetics and phylogenomics.</title>
        <authorList>
            <person name="Vandepol N."/>
            <person name="Liber J."/>
            <person name="Desiro A."/>
            <person name="Na H."/>
            <person name="Kennedy M."/>
            <person name="Barry K."/>
            <person name="Grigoriev I.V."/>
            <person name="Miller A.N."/>
            <person name="O'Donnell K."/>
            <person name="Stajich J.E."/>
            <person name="Bonito G."/>
        </authorList>
    </citation>
    <scope>NUCLEOTIDE SEQUENCE</scope>
    <source>
        <strain evidence="9">NRRL 2769</strain>
    </source>
</reference>
<keyword evidence="6" id="KW-0456">Lyase</keyword>
<dbReference type="Gene3D" id="3.30.70.260">
    <property type="match status" value="1"/>
</dbReference>
<dbReference type="InterPro" id="IPR045865">
    <property type="entry name" value="ACT-like_dom_sf"/>
</dbReference>
<keyword evidence="5" id="KW-0584">Phenylalanine biosynthesis</keyword>
<dbReference type="PANTHER" id="PTHR21022">
    <property type="entry name" value="PREPHENATE DEHYDRATASE P PROTEIN"/>
    <property type="match status" value="1"/>
</dbReference>
<dbReference type="SUPFAM" id="SSF55021">
    <property type="entry name" value="ACT-like"/>
    <property type="match status" value="1"/>
</dbReference>